<sequence length="551" mass="61310">MNLYKYVSESINKNLGFVANLETPRNRTFGDFSTNAAMVGAKSAGKNPRDLANELLPKLRDLDFISDASVAGPGFINIKLRDDFIWRAAAQPHTEKTDTPKKIDLDYGGYNVGKALHVGHLRTSIVGDTFNRIAKHLGHHTKSYNHIGDWGRPMGLIIAWILEYGMPQNADELNKMYPASTARAKEDDAWMARAKEITAELQSGNPKYKKIYDDFMKISLAQMDNVLHRLNLLPFDATMGERGVAPYVNDTQKILESCGLLVESDGALIVNVKTDDDTAPMPPLIFRASSGAQTYAAADLSAIYYRTKTDHPDTIIYFTDSRQNLHFNQIFRVAKMAALTTAELFHTGFGALTGPDGKPFKTRDGGVAELLDILDMVRDAVRARVSTSGKQLDDTTIDSIALAAIKFNDLLHDVRTDYIFDPTQITSFEGRTGPYILYTAVRLNSVLKRAGHAPTPSAIGELTDDERNLLIETLDFDRTVQSAFDNRATDMIANYAYDLCQLANTFYHNCPILRDDVDDATRAKRLQIVRIARDTLATAIDLMGLRIPNEM</sequence>
<evidence type="ECO:0000256" key="6">
    <source>
        <dbReference type="ARBA" id="ARBA00022917"/>
    </source>
</evidence>
<evidence type="ECO:0000256" key="8">
    <source>
        <dbReference type="ARBA" id="ARBA00049339"/>
    </source>
</evidence>
<dbReference type="SUPFAM" id="SSF47323">
    <property type="entry name" value="Anticodon-binding domain of a subclass of class I aminoacyl-tRNA synthetases"/>
    <property type="match status" value="1"/>
</dbReference>
<dbReference type="GO" id="GO:0005524">
    <property type="term" value="F:ATP binding"/>
    <property type="evidence" value="ECO:0007669"/>
    <property type="project" value="UniProtKB-KW"/>
</dbReference>
<dbReference type="GO" id="GO:0005737">
    <property type="term" value="C:cytoplasm"/>
    <property type="evidence" value="ECO:0007669"/>
    <property type="project" value="UniProtKB-UniRule"/>
</dbReference>
<dbReference type="SUPFAM" id="SSF55190">
    <property type="entry name" value="Arginyl-tRNA synthetase (ArgRS), N-terminal 'additional' domain"/>
    <property type="match status" value="1"/>
</dbReference>
<keyword evidence="4 10" id="KW-0547">Nucleotide-binding</keyword>
<dbReference type="GO" id="GO:0006420">
    <property type="term" value="P:arginyl-tRNA aminoacylation"/>
    <property type="evidence" value="ECO:0007669"/>
    <property type="project" value="UniProtKB-UniRule"/>
</dbReference>
<comment type="catalytic activity">
    <reaction evidence="8">
        <text>tRNA(Arg) + L-arginine + ATP = L-arginyl-tRNA(Arg) + AMP + diphosphate</text>
        <dbReference type="Rhea" id="RHEA:20301"/>
        <dbReference type="Rhea" id="RHEA-COMP:9658"/>
        <dbReference type="Rhea" id="RHEA-COMP:9673"/>
        <dbReference type="ChEBI" id="CHEBI:30616"/>
        <dbReference type="ChEBI" id="CHEBI:32682"/>
        <dbReference type="ChEBI" id="CHEBI:33019"/>
        <dbReference type="ChEBI" id="CHEBI:78442"/>
        <dbReference type="ChEBI" id="CHEBI:78513"/>
        <dbReference type="ChEBI" id="CHEBI:456215"/>
        <dbReference type="EC" id="6.1.1.19"/>
    </reaction>
</comment>
<accession>A0A9D9GTX4</accession>
<keyword evidence="5 10" id="KW-0067">ATP-binding</keyword>
<dbReference type="InterPro" id="IPR009080">
    <property type="entry name" value="tRNAsynth_Ia_anticodon-bd"/>
</dbReference>
<evidence type="ECO:0000256" key="1">
    <source>
        <dbReference type="ARBA" id="ARBA00005594"/>
    </source>
</evidence>
<dbReference type="GO" id="GO:0004814">
    <property type="term" value="F:arginine-tRNA ligase activity"/>
    <property type="evidence" value="ECO:0007669"/>
    <property type="project" value="UniProtKB-UniRule"/>
</dbReference>
<dbReference type="InterPro" id="IPR035684">
    <property type="entry name" value="ArgRS_core"/>
</dbReference>
<dbReference type="InterPro" id="IPR014729">
    <property type="entry name" value="Rossmann-like_a/b/a_fold"/>
</dbReference>
<evidence type="ECO:0000256" key="9">
    <source>
        <dbReference type="NCBIfam" id="TIGR00456"/>
    </source>
</evidence>
<dbReference type="InterPro" id="IPR001278">
    <property type="entry name" value="Arg-tRNA-ligase"/>
</dbReference>
<organism evidence="13 14">
    <name type="scientific">Candidatus Enterousia avistercoris</name>
    <dbReference type="NCBI Taxonomy" id="2840788"/>
    <lineage>
        <taxon>Bacteria</taxon>
        <taxon>Pseudomonadati</taxon>
        <taxon>Pseudomonadota</taxon>
        <taxon>Alphaproteobacteria</taxon>
        <taxon>Candidatus Enterousia</taxon>
    </lineage>
</organism>
<name>A0A9D9GTX4_9PROT</name>
<dbReference type="Pfam" id="PF05746">
    <property type="entry name" value="DALR_1"/>
    <property type="match status" value="1"/>
</dbReference>
<reference evidence="13" key="1">
    <citation type="submission" date="2020-10" db="EMBL/GenBank/DDBJ databases">
        <authorList>
            <person name="Gilroy R."/>
        </authorList>
    </citation>
    <scope>NUCLEOTIDE SEQUENCE</scope>
    <source>
        <strain evidence="13">8207</strain>
    </source>
</reference>
<gene>
    <name evidence="13" type="primary">argS</name>
    <name evidence="13" type="ORF">IAC69_00565</name>
</gene>
<evidence type="ECO:0000256" key="5">
    <source>
        <dbReference type="ARBA" id="ARBA00022840"/>
    </source>
</evidence>
<keyword evidence="3 10" id="KW-0436">Ligase</keyword>
<dbReference type="Gene3D" id="3.40.50.620">
    <property type="entry name" value="HUPs"/>
    <property type="match status" value="1"/>
</dbReference>
<evidence type="ECO:0000313" key="14">
    <source>
        <dbReference type="Proteomes" id="UP000823630"/>
    </source>
</evidence>
<evidence type="ECO:0000259" key="12">
    <source>
        <dbReference type="SMART" id="SM01016"/>
    </source>
</evidence>
<evidence type="ECO:0000256" key="10">
    <source>
        <dbReference type="RuleBase" id="RU363038"/>
    </source>
</evidence>
<dbReference type="PANTHER" id="PTHR11956:SF5">
    <property type="entry name" value="ARGININE--TRNA LIGASE, CYTOPLASMIC"/>
    <property type="match status" value="1"/>
</dbReference>
<dbReference type="PANTHER" id="PTHR11956">
    <property type="entry name" value="ARGINYL-TRNA SYNTHETASE"/>
    <property type="match status" value="1"/>
</dbReference>
<dbReference type="SMART" id="SM01016">
    <property type="entry name" value="Arg_tRNA_synt_N"/>
    <property type="match status" value="1"/>
</dbReference>
<dbReference type="InterPro" id="IPR005148">
    <property type="entry name" value="Arg-tRNA-synth_N"/>
</dbReference>
<dbReference type="Gene3D" id="1.10.730.10">
    <property type="entry name" value="Isoleucyl-tRNA Synthetase, Domain 1"/>
    <property type="match status" value="1"/>
</dbReference>
<comment type="similarity">
    <text evidence="1 10">Belongs to the class-I aminoacyl-tRNA synthetase family.</text>
</comment>
<dbReference type="NCBIfam" id="TIGR00456">
    <property type="entry name" value="argS"/>
    <property type="match status" value="1"/>
</dbReference>
<evidence type="ECO:0000256" key="2">
    <source>
        <dbReference type="ARBA" id="ARBA00012837"/>
    </source>
</evidence>
<dbReference type="Pfam" id="PF03485">
    <property type="entry name" value="Arg_tRNA_synt_N"/>
    <property type="match status" value="1"/>
</dbReference>
<keyword evidence="6 10" id="KW-0648">Protein biosynthesis</keyword>
<evidence type="ECO:0000313" key="13">
    <source>
        <dbReference type="EMBL" id="MBO8424956.1"/>
    </source>
</evidence>
<evidence type="ECO:0000256" key="7">
    <source>
        <dbReference type="ARBA" id="ARBA00023146"/>
    </source>
</evidence>
<dbReference type="Gene3D" id="3.30.1360.70">
    <property type="entry name" value="Arginyl tRNA synthetase N-terminal domain"/>
    <property type="match status" value="1"/>
</dbReference>
<feature type="domain" description="DALR anticodon binding" evidence="11">
    <location>
        <begin position="436"/>
        <end position="551"/>
    </location>
</feature>
<dbReference type="PRINTS" id="PR01038">
    <property type="entry name" value="TRNASYNTHARG"/>
</dbReference>
<reference evidence="13" key="2">
    <citation type="journal article" date="2021" name="PeerJ">
        <title>Extensive microbial diversity within the chicken gut microbiome revealed by metagenomics and culture.</title>
        <authorList>
            <person name="Gilroy R."/>
            <person name="Ravi A."/>
            <person name="Getino M."/>
            <person name="Pursley I."/>
            <person name="Horton D.L."/>
            <person name="Alikhan N.F."/>
            <person name="Baker D."/>
            <person name="Gharbi K."/>
            <person name="Hall N."/>
            <person name="Watson M."/>
            <person name="Adriaenssens E.M."/>
            <person name="Foster-Nyarko E."/>
            <person name="Jarju S."/>
            <person name="Secka A."/>
            <person name="Antonio M."/>
            <person name="Oren A."/>
            <person name="Chaudhuri R.R."/>
            <person name="La Ragione R."/>
            <person name="Hildebrand F."/>
            <person name="Pallen M.J."/>
        </authorList>
    </citation>
    <scope>NUCLEOTIDE SEQUENCE</scope>
    <source>
        <strain evidence="13">8207</strain>
    </source>
</reference>
<dbReference type="SMART" id="SM00836">
    <property type="entry name" value="DALR_1"/>
    <property type="match status" value="1"/>
</dbReference>
<dbReference type="AlphaFoldDB" id="A0A9D9GTX4"/>
<dbReference type="Proteomes" id="UP000823630">
    <property type="component" value="Unassembled WGS sequence"/>
</dbReference>
<evidence type="ECO:0000256" key="4">
    <source>
        <dbReference type="ARBA" id="ARBA00022741"/>
    </source>
</evidence>
<dbReference type="InterPro" id="IPR036695">
    <property type="entry name" value="Arg-tRNA-synth_N_sf"/>
</dbReference>
<dbReference type="Pfam" id="PF00750">
    <property type="entry name" value="tRNA-synt_1d"/>
    <property type="match status" value="1"/>
</dbReference>
<proteinExistence type="inferred from homology"/>
<comment type="caution">
    <text evidence="13">The sequence shown here is derived from an EMBL/GenBank/DDBJ whole genome shotgun (WGS) entry which is preliminary data.</text>
</comment>
<evidence type="ECO:0000259" key="11">
    <source>
        <dbReference type="SMART" id="SM00836"/>
    </source>
</evidence>
<dbReference type="InterPro" id="IPR008909">
    <property type="entry name" value="DALR_anticod-bd"/>
</dbReference>
<dbReference type="EC" id="6.1.1.19" evidence="2 9"/>
<evidence type="ECO:0000256" key="3">
    <source>
        <dbReference type="ARBA" id="ARBA00022598"/>
    </source>
</evidence>
<dbReference type="EMBL" id="JADINC010000010">
    <property type="protein sequence ID" value="MBO8424956.1"/>
    <property type="molecule type" value="Genomic_DNA"/>
</dbReference>
<protein>
    <recommendedName>
        <fullName evidence="2 9">Arginine--tRNA ligase</fullName>
        <ecNumber evidence="2 9">6.1.1.19</ecNumber>
    </recommendedName>
</protein>
<feature type="domain" description="Arginyl tRNA synthetase N-terminal" evidence="12">
    <location>
        <begin position="1"/>
        <end position="80"/>
    </location>
</feature>
<keyword evidence="7 10" id="KW-0030">Aminoacyl-tRNA synthetase</keyword>
<dbReference type="SUPFAM" id="SSF52374">
    <property type="entry name" value="Nucleotidylyl transferase"/>
    <property type="match status" value="1"/>
</dbReference>